<protein>
    <submittedName>
        <fullName evidence="1">Uncharacterized protein</fullName>
    </submittedName>
</protein>
<gene>
    <name evidence="1" type="ORF">NYG90_08530</name>
</gene>
<evidence type="ECO:0000313" key="1">
    <source>
        <dbReference type="EMBL" id="MDL0082710.1"/>
    </source>
</evidence>
<reference evidence="1 2" key="1">
    <citation type="journal article" date="2023" name="Microorganisms">
        <title>Isolation and Genomic Characteristics of Cat-Borne Campylobacter felis sp. nov. and Sheep-Borne Campylobacter ovis sp. nov.</title>
        <authorList>
            <person name="Wang H."/>
            <person name="Li Y."/>
            <person name="Gu Y."/>
            <person name="Zhou G."/>
            <person name="Chen X."/>
            <person name="Zhang X."/>
            <person name="Shao Z."/>
            <person name="Zhang J."/>
            <person name="Zhang M."/>
        </authorList>
    </citation>
    <scope>NUCLEOTIDE SEQUENCE [LARGE SCALE GENOMIC DNA]</scope>
    <source>
        <strain evidence="1 2">XJK30-2</strain>
    </source>
</reference>
<name>A0ACC6FTX7_9HELI</name>
<evidence type="ECO:0000313" key="2">
    <source>
        <dbReference type="Proteomes" id="UP001173802"/>
    </source>
</evidence>
<keyword evidence="2" id="KW-1185">Reference proteome</keyword>
<proteinExistence type="predicted"/>
<dbReference type="Proteomes" id="UP001173802">
    <property type="component" value="Unassembled WGS sequence"/>
</dbReference>
<dbReference type="EMBL" id="JANURN010000008">
    <property type="protein sequence ID" value="MDL0082710.1"/>
    <property type="molecule type" value="Genomic_DNA"/>
</dbReference>
<comment type="caution">
    <text evidence="1">The sequence shown here is derived from an EMBL/GenBank/DDBJ whole genome shotgun (WGS) entry which is preliminary data.</text>
</comment>
<accession>A0ACC6FTX7</accession>
<organism evidence="1 2">
    <name type="scientific">Helicobacter zhangjianzhongii</name>
    <dbReference type="NCBI Taxonomy" id="2974574"/>
    <lineage>
        <taxon>Bacteria</taxon>
        <taxon>Pseudomonadati</taxon>
        <taxon>Campylobacterota</taxon>
        <taxon>Epsilonproteobacteria</taxon>
        <taxon>Campylobacterales</taxon>
        <taxon>Helicobacteraceae</taxon>
        <taxon>Helicobacter</taxon>
    </lineage>
</organism>
<sequence>MIEISPHSTRIRILYLSVGCSLSSRDDTALPIRHREPCASKAWRSTQAKTQILESTFDKTQMDY</sequence>